<dbReference type="EnsemblPlants" id="ONIVA04G10080.1">
    <property type="protein sequence ID" value="ONIVA04G10080.1"/>
    <property type="gene ID" value="ONIVA04G10080"/>
</dbReference>
<feature type="region of interest" description="Disordered" evidence="1">
    <location>
        <begin position="1"/>
        <end position="68"/>
    </location>
</feature>
<dbReference type="Proteomes" id="UP000006591">
    <property type="component" value="Chromosome 4"/>
</dbReference>
<dbReference type="OMA" id="PRISHYL"/>
<dbReference type="HOGENOM" id="CLU_098103_0_0_1"/>
<feature type="compositionally biased region" description="Low complexity" evidence="1">
    <location>
        <begin position="54"/>
        <end position="68"/>
    </location>
</feature>
<organism evidence="2">
    <name type="scientific">Oryza nivara</name>
    <name type="common">Indian wild rice</name>
    <name type="synonym">Oryza sativa f. spontanea</name>
    <dbReference type="NCBI Taxonomy" id="4536"/>
    <lineage>
        <taxon>Eukaryota</taxon>
        <taxon>Viridiplantae</taxon>
        <taxon>Streptophyta</taxon>
        <taxon>Embryophyta</taxon>
        <taxon>Tracheophyta</taxon>
        <taxon>Spermatophyta</taxon>
        <taxon>Magnoliopsida</taxon>
        <taxon>Liliopsida</taxon>
        <taxon>Poales</taxon>
        <taxon>Poaceae</taxon>
        <taxon>BOP clade</taxon>
        <taxon>Oryzoideae</taxon>
        <taxon>Oryzeae</taxon>
        <taxon>Oryzinae</taxon>
        <taxon>Oryza</taxon>
    </lineage>
</organism>
<feature type="compositionally biased region" description="Polar residues" evidence="1">
    <location>
        <begin position="1"/>
        <end position="11"/>
    </location>
</feature>
<protein>
    <submittedName>
        <fullName evidence="2">Uncharacterized protein</fullName>
    </submittedName>
</protein>
<dbReference type="Gramene" id="ONIVA04G10080.1">
    <property type="protein sequence ID" value="ONIVA04G10080.1"/>
    <property type="gene ID" value="ONIVA04G10080"/>
</dbReference>
<evidence type="ECO:0000256" key="1">
    <source>
        <dbReference type="SAM" id="MobiDB-lite"/>
    </source>
</evidence>
<sequence>MAGESLPSSWTAGEPISRAWTVGEPLPMRGQPASAFPMRQRPESTSPTRGRPVSHSPARGRPASSSPRISHYLTHHPRATWEALSTAFPTADQVDVVLLSLAKHRHSSSSPELVARNALTFFYWAASLSPSSSIPHSLRAYYLLVHLLSRAALVRRRSPPPLHTVVFPRRERPGRRERQGREGQEEGKKREDDSAT</sequence>
<dbReference type="AlphaFoldDB" id="A0A0E0H0J9"/>
<dbReference type="STRING" id="4536.A0A0E0H0J9"/>
<proteinExistence type="predicted"/>
<accession>A0A0E0H0J9</accession>
<name>A0A0E0H0J9_ORYNI</name>
<keyword evidence="3" id="KW-1185">Reference proteome</keyword>
<evidence type="ECO:0000313" key="3">
    <source>
        <dbReference type="Proteomes" id="UP000006591"/>
    </source>
</evidence>
<reference evidence="2" key="2">
    <citation type="submission" date="2018-04" db="EMBL/GenBank/DDBJ databases">
        <title>OnivRS2 (Oryza nivara Reference Sequence Version 2).</title>
        <authorList>
            <person name="Zhang J."/>
            <person name="Kudrna D."/>
            <person name="Lee S."/>
            <person name="Talag J."/>
            <person name="Rajasekar S."/>
            <person name="Welchert J."/>
            <person name="Hsing Y.-I."/>
            <person name="Wing R.A."/>
        </authorList>
    </citation>
    <scope>NUCLEOTIDE SEQUENCE [LARGE SCALE GENOMIC DNA]</scope>
    <source>
        <strain evidence="2">SL10</strain>
    </source>
</reference>
<evidence type="ECO:0000313" key="2">
    <source>
        <dbReference type="EnsemblPlants" id="ONIVA04G10080.1"/>
    </source>
</evidence>
<feature type="compositionally biased region" description="Basic and acidic residues" evidence="1">
    <location>
        <begin position="168"/>
        <end position="196"/>
    </location>
</feature>
<feature type="region of interest" description="Disordered" evidence="1">
    <location>
        <begin position="161"/>
        <end position="196"/>
    </location>
</feature>
<reference evidence="2" key="1">
    <citation type="submission" date="2015-04" db="UniProtKB">
        <authorList>
            <consortium name="EnsemblPlants"/>
        </authorList>
    </citation>
    <scope>IDENTIFICATION</scope>
    <source>
        <strain evidence="2">SL10</strain>
    </source>
</reference>